<dbReference type="AlphaFoldDB" id="A0A5K8AFJ5"/>
<evidence type="ECO:0000256" key="1">
    <source>
        <dbReference type="SAM" id="Phobius"/>
    </source>
</evidence>
<evidence type="ECO:0000313" key="2">
    <source>
        <dbReference type="EMBL" id="BBO91377.1"/>
    </source>
</evidence>
<evidence type="ECO:0000313" key="3">
    <source>
        <dbReference type="Proteomes" id="UP000422108"/>
    </source>
</evidence>
<reference evidence="2 3" key="1">
    <citation type="submission" date="2019-11" db="EMBL/GenBank/DDBJ databases">
        <title>Comparative genomics of hydrocarbon-degrading Desulfosarcina strains.</title>
        <authorList>
            <person name="Watanabe M."/>
            <person name="Kojima H."/>
            <person name="Fukui M."/>
        </authorList>
    </citation>
    <scope>NUCLEOTIDE SEQUENCE [LARGE SCALE GENOMIC DNA]</scope>
    <source>
        <strain evidence="3">oXyS1</strain>
    </source>
</reference>
<sequence length="124" mass="14342">MEAICPENATARPHLKALFIHSKQGGLDEIRFDLSADRYQLDAPLGFERFRRTLDLSQPGRKDKFKNSAGQPRLDVLLQYLEFVDNHIQFCIISLSFFNFVISFFYISRLSLKFGNILNPLITD</sequence>
<keyword evidence="1" id="KW-0472">Membrane</keyword>
<organism evidence="2 3">
    <name type="scientific">Desulfosarcina ovata subsp. ovata</name>
    <dbReference type="NCBI Taxonomy" id="2752305"/>
    <lineage>
        <taxon>Bacteria</taxon>
        <taxon>Pseudomonadati</taxon>
        <taxon>Thermodesulfobacteriota</taxon>
        <taxon>Desulfobacteria</taxon>
        <taxon>Desulfobacterales</taxon>
        <taxon>Desulfosarcinaceae</taxon>
        <taxon>Desulfosarcina</taxon>
    </lineage>
</organism>
<keyword evidence="1" id="KW-0812">Transmembrane</keyword>
<feature type="transmembrane region" description="Helical" evidence="1">
    <location>
        <begin position="87"/>
        <end position="107"/>
    </location>
</feature>
<dbReference type="EMBL" id="AP021879">
    <property type="protein sequence ID" value="BBO91377.1"/>
    <property type="molecule type" value="Genomic_DNA"/>
</dbReference>
<dbReference type="Proteomes" id="UP000422108">
    <property type="component" value="Chromosome"/>
</dbReference>
<name>A0A5K8AFJ5_9BACT</name>
<gene>
    <name evidence="2" type="ORF">DSCOOX_45570</name>
</gene>
<keyword evidence="3" id="KW-1185">Reference proteome</keyword>
<proteinExistence type="predicted"/>
<keyword evidence="1" id="KW-1133">Transmembrane helix</keyword>
<accession>A0A5K8AFJ5</accession>
<protein>
    <submittedName>
        <fullName evidence="2">Uncharacterized protein</fullName>
    </submittedName>
</protein>